<dbReference type="RefSeq" id="WP_404545115.1">
    <property type="nucleotide sequence ID" value="NZ_JADIKJ010000002.1"/>
</dbReference>
<reference evidence="3 4" key="1">
    <citation type="submission" date="2020-10" db="EMBL/GenBank/DDBJ databases">
        <title>Phylogeny of dyella-like bacteria.</title>
        <authorList>
            <person name="Fu J."/>
        </authorList>
    </citation>
    <scope>NUCLEOTIDE SEQUENCE [LARGE SCALE GENOMIC DNA]</scope>
    <source>
        <strain evidence="3 4">JP1</strain>
    </source>
</reference>
<protein>
    <submittedName>
        <fullName evidence="3">Polyketide cyclase</fullName>
    </submittedName>
</protein>
<organism evidence="3 4">
    <name type="scientific">Dyella jejuensis</name>
    <dbReference type="NCBI Taxonomy" id="1432009"/>
    <lineage>
        <taxon>Bacteria</taxon>
        <taxon>Pseudomonadati</taxon>
        <taxon>Pseudomonadota</taxon>
        <taxon>Gammaproteobacteria</taxon>
        <taxon>Lysobacterales</taxon>
        <taxon>Rhodanobacteraceae</taxon>
        <taxon>Dyella</taxon>
    </lineage>
</organism>
<evidence type="ECO:0000256" key="1">
    <source>
        <dbReference type="SAM" id="MobiDB-lite"/>
    </source>
</evidence>
<dbReference type="InterPro" id="IPR011256">
    <property type="entry name" value="Reg_factor_effector_dom_sf"/>
</dbReference>
<evidence type="ECO:0000313" key="3">
    <source>
        <dbReference type="EMBL" id="MFK2899374.1"/>
    </source>
</evidence>
<feature type="region of interest" description="Disordered" evidence="1">
    <location>
        <begin position="411"/>
        <end position="467"/>
    </location>
</feature>
<feature type="compositionally biased region" description="Low complexity" evidence="1">
    <location>
        <begin position="296"/>
        <end position="319"/>
    </location>
</feature>
<evidence type="ECO:0000313" key="4">
    <source>
        <dbReference type="Proteomes" id="UP001620461"/>
    </source>
</evidence>
<evidence type="ECO:0000256" key="2">
    <source>
        <dbReference type="SAM" id="Phobius"/>
    </source>
</evidence>
<dbReference type="Proteomes" id="UP001620461">
    <property type="component" value="Unassembled WGS sequence"/>
</dbReference>
<proteinExistence type="predicted"/>
<feature type="compositionally biased region" description="Low complexity" evidence="1">
    <location>
        <begin position="441"/>
        <end position="467"/>
    </location>
</feature>
<feature type="region of interest" description="Disordered" evidence="1">
    <location>
        <begin position="292"/>
        <end position="324"/>
    </location>
</feature>
<keyword evidence="2" id="KW-0812">Transmembrane</keyword>
<keyword evidence="4" id="KW-1185">Reference proteome</keyword>
<sequence>MTRVLEFIVALIIVAVVGVVVGIIMPGSGHVERSLVVSKDLRQVYDVVANFRTFPDYGVLRAYDPKTQYTLSGNAYGPGSEISWSSQDEKVGDGKLTIASAQPEFNKIDSTVNSAQIIWNVDNAWRGSDKHFTLDLLRQGNTGKLTKVTWAYDVSYGFNLLDRYSNMYIHGQPDAFIQYSLNNLQNVLAAVPNIDYSALNPYIVQTKPTPALIVSTSMKRKDGLDGLNEATDAATKQIEDAAKKLGVHTTGPRIIFTTNYGDETYTFDVAEPIDSASLNVAGQSYQLAAATPPSLNDQAAPAASSTAAAPANADDNAQPGGKDRYGRLIIDNNVRGALVFGGPALEAPWNGTAAGVPQTRDMLKAYAQTHGYKYDEVTNRLYDILAQPEVKDNGGNIQTYAQYDVYLPIMDSPDGGTLPQQTPEQQAGIKQPPVINANGQPASSGTAPAPASSAPASASTAAPANGQ</sequence>
<comment type="caution">
    <text evidence="3">The sequence shown here is derived from an EMBL/GenBank/DDBJ whole genome shotgun (WGS) entry which is preliminary data.</text>
</comment>
<accession>A0ABW8JE57</accession>
<name>A0ABW8JE57_9GAMM</name>
<dbReference type="EMBL" id="JADIKJ010000002">
    <property type="protein sequence ID" value="MFK2899374.1"/>
    <property type="molecule type" value="Genomic_DNA"/>
</dbReference>
<keyword evidence="2" id="KW-0472">Membrane</keyword>
<gene>
    <name evidence="3" type="ORF">ISP15_03435</name>
</gene>
<feature type="transmembrane region" description="Helical" evidence="2">
    <location>
        <begin position="7"/>
        <end position="25"/>
    </location>
</feature>
<dbReference type="Gene3D" id="3.20.80.10">
    <property type="entry name" value="Regulatory factor, effector binding domain"/>
    <property type="match status" value="1"/>
</dbReference>
<keyword evidence="2" id="KW-1133">Transmembrane helix</keyword>